<dbReference type="InterPro" id="IPR024520">
    <property type="entry name" value="DUF3558"/>
</dbReference>
<dbReference type="Pfam" id="PF12079">
    <property type="entry name" value="DUF3558"/>
    <property type="match status" value="1"/>
</dbReference>
<organism evidence="1 2">
    <name type="scientific">Gordonia westfalica</name>
    <dbReference type="NCBI Taxonomy" id="158898"/>
    <lineage>
        <taxon>Bacteria</taxon>
        <taxon>Bacillati</taxon>
        <taxon>Actinomycetota</taxon>
        <taxon>Actinomycetes</taxon>
        <taxon>Mycobacteriales</taxon>
        <taxon>Gordoniaceae</taxon>
        <taxon>Gordonia</taxon>
    </lineage>
</organism>
<name>A0ABU2GWD1_9ACTN</name>
<protein>
    <submittedName>
        <fullName evidence="1">DUF3558 family protein</fullName>
    </submittedName>
</protein>
<gene>
    <name evidence="1" type="ORF">RD149_18680</name>
</gene>
<keyword evidence="2" id="KW-1185">Reference proteome</keyword>
<comment type="caution">
    <text evidence="1">The sequence shown here is derived from an EMBL/GenBank/DDBJ whole genome shotgun (WGS) entry which is preliminary data.</text>
</comment>
<proteinExistence type="predicted"/>
<dbReference type="Proteomes" id="UP001265083">
    <property type="component" value="Unassembled WGS sequence"/>
</dbReference>
<dbReference type="RefSeq" id="WP_310951691.1">
    <property type="nucleotide sequence ID" value="NZ_JAVLUS010000016.1"/>
</dbReference>
<evidence type="ECO:0000313" key="2">
    <source>
        <dbReference type="Proteomes" id="UP001265083"/>
    </source>
</evidence>
<accession>A0ABU2GWD1</accession>
<reference evidence="1 2" key="1">
    <citation type="submission" date="2023-08" db="EMBL/GenBank/DDBJ databases">
        <title>Bioegradation of LLDPE and BLDPE plastic by marine bacteria from coast plastic debris.</title>
        <authorList>
            <person name="Rong Z."/>
        </authorList>
    </citation>
    <scope>NUCLEOTIDE SEQUENCE [LARGE SCALE GENOMIC DNA]</scope>
    <source>
        <strain evidence="1 2">Z-2</strain>
    </source>
</reference>
<evidence type="ECO:0000313" key="1">
    <source>
        <dbReference type="EMBL" id="MDS1115778.1"/>
    </source>
</evidence>
<sequence length="238" mass="25145">MIHACKPLTDSKTLTQLGRRTLAPRRIVHAVASFSAVVIASLGVSSCATSGTPLPALSSLSTASSEPSVRQVDDAGNRLPFETAFPNRWSSNNDGTTFEPCTQVPKAAIEDLGLDENSVDDAAASDFQTARGCQWTFISDGRSRLSQFVGNINGTDTTLSGYKTLNSKTKTWFPDTLVAGRRVLVGSGMPAECAAIVQSGSAIVTTLVIRLGSPRPPTPTICETAISFLRSTITEIPL</sequence>
<dbReference type="EMBL" id="JAVLUS010000016">
    <property type="protein sequence ID" value="MDS1115778.1"/>
    <property type="molecule type" value="Genomic_DNA"/>
</dbReference>